<evidence type="ECO:0000256" key="3">
    <source>
        <dbReference type="SAM" id="Phobius"/>
    </source>
</evidence>
<feature type="domain" description="SPOR" evidence="4">
    <location>
        <begin position="332"/>
        <end position="416"/>
    </location>
</feature>
<evidence type="ECO:0000256" key="1">
    <source>
        <dbReference type="SAM" id="Coils"/>
    </source>
</evidence>
<keyword evidence="3" id="KW-1133">Transmembrane helix</keyword>
<sequence length="425" mass="43953">MESRKKDAGVKASGSDMARARLDIAAWALFALLFGTVGFSAYWFAPARPSGGQAYAGIMLPPPGEISGPTGSIGRTEAVVMDGETVSIGILPSPLGTGGAETMRLLEARLETLQREVVSLRHRVLQMTELSDSYSNRLASLETGTGGGLITGSVGNNIPAPAQPRLADIAAGTSQRSEPLHDAGDLPKLDPKDAERPQAAVSLPRPDPRKTAQATVETRPAPETLAETSSSASKPLAASDISAVMSPAGAVPESPGSSYEGRTAALSSKPEPVRPVRIVGLPVSGTPAPETTAAIPPGPAPEDTQTQLEDLDAALMIRPVDPAGRTIGSADRIGRSDFAIEIGRYASRSAASDGWENFASAHMDKMSGLRALTQPAGEGSESVRLLAGPFANAAAASVACLRLEVDPKACSPTLFSGEPLMESFR</sequence>
<keyword evidence="3" id="KW-0472">Membrane</keyword>
<feature type="compositionally biased region" description="Basic and acidic residues" evidence="2">
    <location>
        <begin position="178"/>
        <end position="196"/>
    </location>
</feature>
<dbReference type="OrthoDB" id="7674897at2"/>
<feature type="coiled-coil region" evidence="1">
    <location>
        <begin position="103"/>
        <end position="130"/>
    </location>
</feature>
<dbReference type="AlphaFoldDB" id="A0A0K6I8E8"/>
<evidence type="ECO:0000256" key="2">
    <source>
        <dbReference type="SAM" id="MobiDB-lite"/>
    </source>
</evidence>
<name>A0A0K6I8E8_9HYPH</name>
<reference evidence="6" key="1">
    <citation type="submission" date="2015-08" db="EMBL/GenBank/DDBJ databases">
        <authorList>
            <person name="Varghese N."/>
        </authorList>
    </citation>
    <scope>NUCLEOTIDE SEQUENCE [LARGE SCALE GENOMIC DNA]</scope>
    <source>
        <strain evidence="6">DSM 23407</strain>
    </source>
</reference>
<feature type="region of interest" description="Disordered" evidence="2">
    <location>
        <begin position="172"/>
        <end position="305"/>
    </location>
</feature>
<dbReference type="RefSeq" id="WP_141658991.1">
    <property type="nucleotide sequence ID" value="NZ_CYHE01000013.1"/>
</dbReference>
<feature type="compositionally biased region" description="Low complexity" evidence="2">
    <location>
        <begin position="285"/>
        <end position="295"/>
    </location>
</feature>
<keyword evidence="3" id="KW-0812">Transmembrane</keyword>
<evidence type="ECO:0000313" key="6">
    <source>
        <dbReference type="Proteomes" id="UP000183900"/>
    </source>
</evidence>
<feature type="transmembrane region" description="Helical" evidence="3">
    <location>
        <begin position="24"/>
        <end position="45"/>
    </location>
</feature>
<evidence type="ECO:0000259" key="4">
    <source>
        <dbReference type="PROSITE" id="PS51724"/>
    </source>
</evidence>
<dbReference type="PROSITE" id="PS51724">
    <property type="entry name" value="SPOR"/>
    <property type="match status" value="1"/>
</dbReference>
<dbReference type="EMBL" id="CYHE01000013">
    <property type="protein sequence ID" value="CUA99409.1"/>
    <property type="molecule type" value="Genomic_DNA"/>
</dbReference>
<dbReference type="GO" id="GO:0042834">
    <property type="term" value="F:peptidoglycan binding"/>
    <property type="evidence" value="ECO:0007669"/>
    <property type="project" value="InterPro"/>
</dbReference>
<protein>
    <recommendedName>
        <fullName evidence="4">SPOR domain-containing protein</fullName>
    </recommendedName>
</protein>
<dbReference type="Proteomes" id="UP000183900">
    <property type="component" value="Unassembled WGS sequence"/>
</dbReference>
<dbReference type="InterPro" id="IPR007730">
    <property type="entry name" value="SPOR-like_dom"/>
</dbReference>
<accession>A0A0K6I8E8</accession>
<organism evidence="5 6">
    <name type="scientific">Pannonibacter indicus</name>
    <dbReference type="NCBI Taxonomy" id="466044"/>
    <lineage>
        <taxon>Bacteria</taxon>
        <taxon>Pseudomonadati</taxon>
        <taxon>Pseudomonadota</taxon>
        <taxon>Alphaproteobacteria</taxon>
        <taxon>Hyphomicrobiales</taxon>
        <taxon>Stappiaceae</taxon>
        <taxon>Pannonibacter</taxon>
    </lineage>
</organism>
<keyword evidence="1" id="KW-0175">Coiled coil</keyword>
<keyword evidence="6" id="KW-1185">Reference proteome</keyword>
<gene>
    <name evidence="5" type="ORF">Ga0061067_11316</name>
</gene>
<proteinExistence type="predicted"/>
<evidence type="ECO:0000313" key="5">
    <source>
        <dbReference type="EMBL" id="CUA99409.1"/>
    </source>
</evidence>